<evidence type="ECO:0008006" key="5">
    <source>
        <dbReference type="Google" id="ProtNLM"/>
    </source>
</evidence>
<dbReference type="EMBL" id="KZ819637">
    <property type="protein sequence ID" value="PWN89325.1"/>
    <property type="molecule type" value="Genomic_DNA"/>
</dbReference>
<dbReference type="PANTHER" id="PTHR35560">
    <property type="entry name" value="BLL0132 PROTEIN"/>
    <property type="match status" value="1"/>
</dbReference>
<dbReference type="STRING" id="215250.A0A316YNK0"/>
<keyword evidence="4" id="KW-1185">Reference proteome</keyword>
<name>A0A316YNK0_9BASI</name>
<keyword evidence="2" id="KW-0732">Signal</keyword>
<feature type="region of interest" description="Disordered" evidence="1">
    <location>
        <begin position="433"/>
        <end position="466"/>
    </location>
</feature>
<feature type="chain" id="PRO_5016272374" description="Alpha/beta-hydrolase" evidence="2">
    <location>
        <begin position="26"/>
        <end position="501"/>
    </location>
</feature>
<dbReference type="AlphaFoldDB" id="A0A316YNK0"/>
<reference evidence="3 4" key="1">
    <citation type="journal article" date="2018" name="Mol. Biol. Evol.">
        <title>Broad Genomic Sampling Reveals a Smut Pathogenic Ancestry of the Fungal Clade Ustilaginomycotina.</title>
        <authorList>
            <person name="Kijpornyongpan T."/>
            <person name="Mondo S.J."/>
            <person name="Barry K."/>
            <person name="Sandor L."/>
            <person name="Lee J."/>
            <person name="Lipzen A."/>
            <person name="Pangilinan J."/>
            <person name="LaButti K."/>
            <person name="Hainaut M."/>
            <person name="Henrissat B."/>
            <person name="Grigoriev I.V."/>
            <person name="Spatafora J.W."/>
            <person name="Aime M.C."/>
        </authorList>
    </citation>
    <scope>NUCLEOTIDE SEQUENCE [LARGE SCALE GENOMIC DNA]</scope>
    <source>
        <strain evidence="3 4">MCA 4198</strain>
    </source>
</reference>
<feature type="region of interest" description="Disordered" evidence="1">
    <location>
        <begin position="388"/>
        <end position="420"/>
    </location>
</feature>
<dbReference type="Proteomes" id="UP000245768">
    <property type="component" value="Unassembled WGS sequence"/>
</dbReference>
<dbReference type="OrthoDB" id="5985073at2759"/>
<feature type="compositionally biased region" description="Polar residues" evidence="1">
    <location>
        <begin position="389"/>
        <end position="406"/>
    </location>
</feature>
<dbReference type="InParanoid" id="A0A316YNK0"/>
<dbReference type="GeneID" id="37044007"/>
<evidence type="ECO:0000256" key="1">
    <source>
        <dbReference type="SAM" id="MobiDB-lite"/>
    </source>
</evidence>
<dbReference type="InterPro" id="IPR029058">
    <property type="entry name" value="AB_hydrolase_fold"/>
</dbReference>
<evidence type="ECO:0000256" key="2">
    <source>
        <dbReference type="SAM" id="SignalP"/>
    </source>
</evidence>
<feature type="compositionally biased region" description="Low complexity" evidence="1">
    <location>
        <begin position="454"/>
        <end position="466"/>
    </location>
</feature>
<feature type="compositionally biased region" description="Gly residues" evidence="1">
    <location>
        <begin position="444"/>
        <end position="453"/>
    </location>
</feature>
<dbReference type="Gene3D" id="3.40.50.1820">
    <property type="entry name" value="alpha/beta hydrolase"/>
    <property type="match status" value="1"/>
</dbReference>
<protein>
    <recommendedName>
        <fullName evidence="5">Alpha/beta-hydrolase</fullName>
    </recommendedName>
</protein>
<organism evidence="3 4">
    <name type="scientific">Acaromyces ingoldii</name>
    <dbReference type="NCBI Taxonomy" id="215250"/>
    <lineage>
        <taxon>Eukaryota</taxon>
        <taxon>Fungi</taxon>
        <taxon>Dikarya</taxon>
        <taxon>Basidiomycota</taxon>
        <taxon>Ustilaginomycotina</taxon>
        <taxon>Exobasidiomycetes</taxon>
        <taxon>Exobasidiales</taxon>
        <taxon>Cryptobasidiaceae</taxon>
        <taxon>Acaromyces</taxon>
    </lineage>
</organism>
<evidence type="ECO:0000313" key="3">
    <source>
        <dbReference type="EMBL" id="PWN89325.1"/>
    </source>
</evidence>
<evidence type="ECO:0000313" key="4">
    <source>
        <dbReference type="Proteomes" id="UP000245768"/>
    </source>
</evidence>
<dbReference type="PANTHER" id="PTHR35560:SF3">
    <property type="entry name" value="PEPTIDASE S9 PROLYL OLIGOPEPTIDASE CATALYTIC DOMAIN-CONTAINING PROTEIN"/>
    <property type="match status" value="1"/>
</dbReference>
<feature type="signal peptide" evidence="2">
    <location>
        <begin position="1"/>
        <end position="25"/>
    </location>
</feature>
<feature type="compositionally biased region" description="Low complexity" evidence="1">
    <location>
        <begin position="434"/>
        <end position="443"/>
    </location>
</feature>
<sequence>MAVASLARSAILVATLLLFSSYVVARAMASPRTLGAPRFEVQRRHTPQLDARGDGGWSFVNYTDGAEEALIPVRNGDGALYHWLKADTDFSKLKRIVWVCHGKGRDPWNYYNHMHAALDAAVQSNQGVNEDEVGIWSVSFWNQKDTGAFPWDDSKPDGQKATSNILVWEENGWEDGQKSIYPSNVSVSSFEVLDNVVAYFANRTLFPNVDTIVMASHSMGAQMLQRYAVLGNIPETEQELHFYVGNPGAYMYLDERRPTTGGAKPPSSCQDYNDYHYGINNVDANLPYGQPTPNEDMLWARYQQRRVHYALGMADDGPGDTHCQAQVQGDSHRTRGANFAGYLEQLPGGYPKNHTLDYVPNVTHDDAAMFASSEGIFRLFVENDAQGRTRPSSLPNGLTNGVNPTFTAPDPANADRMPSGTAYQDTTVKVLTQPASKASSGSNGSSGGGGGGSPSSPASSSGSPRNAASSAVLVKAPAIPVLVFVGSAVACALASSSLYSN</sequence>
<proteinExistence type="predicted"/>
<dbReference type="RefSeq" id="XP_025376523.1">
    <property type="nucleotide sequence ID" value="XM_025522091.1"/>
</dbReference>
<accession>A0A316YNK0</accession>
<gene>
    <name evidence="3" type="ORF">FA10DRAFT_267897</name>
</gene>